<sequence length="43" mass="4761">MAAHPAGLPRPARARIGPRNELDKSLTNRPIKQWDRADGKLDA</sequence>
<dbReference type="Proteomes" id="UP000064967">
    <property type="component" value="Chromosome"/>
</dbReference>
<keyword evidence="3" id="KW-1185">Reference proteome</keyword>
<reference evidence="2 3" key="1">
    <citation type="submission" date="2015-08" db="EMBL/GenBank/DDBJ databases">
        <authorList>
            <person name="Babu N.S."/>
            <person name="Beckwith C.J."/>
            <person name="Beseler K.G."/>
            <person name="Brison A."/>
            <person name="Carone J.V."/>
            <person name="Caskin T.P."/>
            <person name="Diamond M."/>
            <person name="Durham M.E."/>
            <person name="Foxe J.M."/>
            <person name="Go M."/>
            <person name="Henderson B.A."/>
            <person name="Jones I.B."/>
            <person name="McGettigan J.A."/>
            <person name="Micheletti S.J."/>
            <person name="Nasrallah M.E."/>
            <person name="Ortiz D."/>
            <person name="Piller C.R."/>
            <person name="Privatt S.R."/>
            <person name="Schneider S.L."/>
            <person name="Sharp S."/>
            <person name="Smith T.C."/>
            <person name="Stanton J.D."/>
            <person name="Ullery H.E."/>
            <person name="Wilson R.J."/>
            <person name="Serrano M.G."/>
            <person name="Buck G."/>
            <person name="Lee V."/>
            <person name="Wang Y."/>
            <person name="Carvalho R."/>
            <person name="Voegtly L."/>
            <person name="Shi R."/>
            <person name="Duckworth R."/>
            <person name="Johnson A."/>
            <person name="Loviza R."/>
            <person name="Walstead R."/>
            <person name="Shah Z."/>
            <person name="Kiflezghi M."/>
            <person name="Wade K."/>
            <person name="Ball S.L."/>
            <person name="Bradley K.W."/>
            <person name="Asai D.J."/>
            <person name="Bowman C.A."/>
            <person name="Russell D.A."/>
            <person name="Pope W.H."/>
            <person name="Jacobs-Sera D."/>
            <person name="Hendrix R.W."/>
            <person name="Hatfull G.F."/>
        </authorList>
    </citation>
    <scope>NUCLEOTIDE SEQUENCE [LARGE SCALE GENOMIC DNA]</scope>
    <source>
        <strain evidence="2 3">DSM 27648</strain>
    </source>
</reference>
<feature type="region of interest" description="Disordered" evidence="1">
    <location>
        <begin position="1"/>
        <end position="43"/>
    </location>
</feature>
<proteinExistence type="predicted"/>
<evidence type="ECO:0000313" key="2">
    <source>
        <dbReference type="EMBL" id="AKV01910.1"/>
    </source>
</evidence>
<evidence type="ECO:0000313" key="3">
    <source>
        <dbReference type="Proteomes" id="UP000064967"/>
    </source>
</evidence>
<gene>
    <name evidence="2" type="ORF">AKJ09_08573</name>
</gene>
<evidence type="ECO:0000256" key="1">
    <source>
        <dbReference type="SAM" id="MobiDB-lite"/>
    </source>
</evidence>
<protein>
    <submittedName>
        <fullName evidence="2">Uncharacterized protein</fullName>
    </submittedName>
</protein>
<name>A0A0K1Q911_9BACT</name>
<dbReference type="EMBL" id="CP012333">
    <property type="protein sequence ID" value="AKV01910.1"/>
    <property type="molecule type" value="Genomic_DNA"/>
</dbReference>
<dbReference type="STRING" id="1391654.AKJ09_08573"/>
<organism evidence="2 3">
    <name type="scientific">Labilithrix luteola</name>
    <dbReference type="NCBI Taxonomy" id="1391654"/>
    <lineage>
        <taxon>Bacteria</taxon>
        <taxon>Pseudomonadati</taxon>
        <taxon>Myxococcota</taxon>
        <taxon>Polyangia</taxon>
        <taxon>Polyangiales</taxon>
        <taxon>Labilitrichaceae</taxon>
        <taxon>Labilithrix</taxon>
    </lineage>
</organism>
<dbReference type="AlphaFoldDB" id="A0A0K1Q911"/>
<accession>A0A0K1Q911</accession>
<feature type="compositionally biased region" description="Basic and acidic residues" evidence="1">
    <location>
        <begin position="18"/>
        <end position="43"/>
    </location>
</feature>
<dbReference type="KEGG" id="llu:AKJ09_08573"/>